<keyword evidence="1" id="KW-0472">Membrane</keyword>
<sequence length="620" mass="71902">LRKHHSPKFILQLLVNVTSAQTIEDLIQSVFHIWLKQFWTHSLLIIAFAFIFLLPINGLFYFCKCCCCNYGRVKRKDTKSFEILPRGYLILLIGMQAVMIGSLLLSLQSIDYTLSNINNINKFVQSISEDAVNVTEIIFDDAKCEMEMTLQKLFQEMKYLLRQLPSDAFNCYSENEEYAIMQSAINDLKNISWTLNKTVKSSEKIACDIRTLSPPLQIKLTNLTALTNDIIHQIHHINKHYNNVYQMNDTWNSLDNLKNILEESNATIDDAEKETMKMVGEIYNRSVDVIKFIRKMNQKMDSFYKDGNCSIAFNCGRYFGLFILAGAFLTGWIIMLIASLSFAVGYSIEAFCNPLFYDPEMRFFKTSPLFQVNIKNPIDEKIFKTDIGNIIKRCKDDETILSVLEIDWLINTNKMDIEEKRDRVIGALKNTDFRQHFPEQFFNQLREDSEQLKVMNVELHNFVISDDILALNESLRDKFTYMNNNVSELIEVINHTTNTTKQIVEEYLYSGEMINKSIEIIVNESNYIIADITEYIYNSTDYLRENSYNCGPLHDIWQDAGLTVSQKIGRPIQGLWVSAGLLALSFVPIIVLTAFINNYFVTTNRKWDLKEVSTFFILNF</sequence>
<name>A0A0R3RLB2_9BILA</name>
<evidence type="ECO:0000313" key="2">
    <source>
        <dbReference type="Proteomes" id="UP000050640"/>
    </source>
</evidence>
<keyword evidence="1" id="KW-1133">Transmembrane helix</keyword>
<dbReference type="Proteomes" id="UP000050640">
    <property type="component" value="Unplaced"/>
</dbReference>
<feature type="transmembrane region" description="Helical" evidence="1">
    <location>
        <begin position="318"/>
        <end position="338"/>
    </location>
</feature>
<evidence type="ECO:0000313" key="3">
    <source>
        <dbReference type="WBParaSite" id="EEL_0000227101-mRNA-1"/>
    </source>
</evidence>
<keyword evidence="1" id="KW-0812">Transmembrane</keyword>
<reference evidence="3" key="1">
    <citation type="submission" date="2017-02" db="UniProtKB">
        <authorList>
            <consortium name="WormBaseParasite"/>
        </authorList>
    </citation>
    <scope>IDENTIFICATION</scope>
</reference>
<feature type="transmembrane region" description="Helical" evidence="1">
    <location>
        <begin position="44"/>
        <end position="67"/>
    </location>
</feature>
<protein>
    <submittedName>
        <fullName evidence="3">PRM1A protein</fullName>
    </submittedName>
</protein>
<accession>A0A0R3RLB2</accession>
<organism evidence="2 3">
    <name type="scientific">Elaeophora elaphi</name>
    <dbReference type="NCBI Taxonomy" id="1147741"/>
    <lineage>
        <taxon>Eukaryota</taxon>
        <taxon>Metazoa</taxon>
        <taxon>Ecdysozoa</taxon>
        <taxon>Nematoda</taxon>
        <taxon>Chromadorea</taxon>
        <taxon>Rhabditida</taxon>
        <taxon>Spirurina</taxon>
        <taxon>Spiruromorpha</taxon>
        <taxon>Filarioidea</taxon>
        <taxon>Onchocercidae</taxon>
        <taxon>Elaeophora</taxon>
    </lineage>
</organism>
<dbReference type="STRING" id="1147741.A0A0R3RLB2"/>
<dbReference type="PANTHER" id="PTHR11238:SF9">
    <property type="entry name" value="PROMININ, ISOFORM D"/>
    <property type="match status" value="1"/>
</dbReference>
<dbReference type="PANTHER" id="PTHR11238">
    <property type="entry name" value="PROMININ ISOFORM D-RELATED"/>
    <property type="match status" value="1"/>
</dbReference>
<evidence type="ECO:0000256" key="1">
    <source>
        <dbReference type="SAM" id="Phobius"/>
    </source>
</evidence>
<feature type="transmembrane region" description="Helical" evidence="1">
    <location>
        <begin position="575"/>
        <end position="596"/>
    </location>
</feature>
<proteinExistence type="predicted"/>
<dbReference type="AlphaFoldDB" id="A0A0R3RLB2"/>
<dbReference type="WBParaSite" id="EEL_0000227101-mRNA-1">
    <property type="protein sequence ID" value="EEL_0000227101-mRNA-1"/>
    <property type="gene ID" value="EEL_0000227101"/>
</dbReference>
<feature type="transmembrane region" description="Helical" evidence="1">
    <location>
        <begin position="88"/>
        <end position="107"/>
    </location>
</feature>
<keyword evidence="2" id="KW-1185">Reference proteome</keyword>